<keyword evidence="1" id="KW-0489">Methyltransferase</keyword>
<evidence type="ECO:0000256" key="3">
    <source>
        <dbReference type="ARBA" id="ARBA00022691"/>
    </source>
</evidence>
<dbReference type="Gene3D" id="3.40.50.150">
    <property type="entry name" value="Vaccinia Virus protein VP39"/>
    <property type="match status" value="1"/>
</dbReference>
<evidence type="ECO:0000256" key="1">
    <source>
        <dbReference type="ARBA" id="ARBA00022603"/>
    </source>
</evidence>
<dbReference type="PRINTS" id="PR00105">
    <property type="entry name" value="C5METTRFRASE"/>
</dbReference>
<dbReference type="Gene3D" id="3.90.120.10">
    <property type="entry name" value="DNA Methylase, subunit A, domain 2"/>
    <property type="match status" value="1"/>
</dbReference>
<proteinExistence type="predicted"/>
<dbReference type="PANTHER" id="PTHR46098">
    <property type="entry name" value="TRNA (CYTOSINE(38)-C(5))-METHYLTRANSFERASE"/>
    <property type="match status" value="1"/>
</dbReference>
<dbReference type="SUPFAM" id="SSF53335">
    <property type="entry name" value="S-adenosyl-L-methionine-dependent methyltransferases"/>
    <property type="match status" value="1"/>
</dbReference>
<evidence type="ECO:0000313" key="4">
    <source>
        <dbReference type="EMBL" id="QHT37360.1"/>
    </source>
</evidence>
<dbReference type="InterPro" id="IPR029063">
    <property type="entry name" value="SAM-dependent_MTases_sf"/>
</dbReference>
<organism evidence="4">
    <name type="scientific">viral metagenome</name>
    <dbReference type="NCBI Taxonomy" id="1070528"/>
    <lineage>
        <taxon>unclassified sequences</taxon>
        <taxon>metagenomes</taxon>
        <taxon>organismal metagenomes</taxon>
    </lineage>
</organism>
<name>A0A6C0FBU3_9ZZZZ</name>
<dbReference type="AlphaFoldDB" id="A0A6C0FBU3"/>
<dbReference type="NCBIfam" id="TIGR00675">
    <property type="entry name" value="dcm"/>
    <property type="match status" value="1"/>
</dbReference>
<dbReference type="PANTHER" id="PTHR46098:SF1">
    <property type="entry name" value="TRNA (CYTOSINE(38)-C(5))-METHYLTRANSFERASE"/>
    <property type="match status" value="1"/>
</dbReference>
<evidence type="ECO:0008006" key="5">
    <source>
        <dbReference type="Google" id="ProtNLM"/>
    </source>
</evidence>
<accession>A0A6C0FBU3</accession>
<dbReference type="InterPro" id="IPR031303">
    <property type="entry name" value="C5_meth_CS"/>
</dbReference>
<sequence length="316" mass="36457">MIKPITVGTDCSGIDAPIFAFKKLRVPIKHVFSCDINSHAKKSIMANCNPQFFFDDIRRQHKNALYTDFYFLGFPCQSFSSAGKRLGFDDERGNIFFQGFKHIQNAQPKVFILENVKGLLNHNEGNTFSTILRKLKSLKSYNIHYKLLNSKNFGVSQNRERIFIVGIKKHFEKKQFEFPKPYNKPIPHISEFLDKSAIKYPLSNFESNTIKNFFEKYNAKGIDISKSYYIIDVGASPQFSSIMQNISPCLKATRCDYYITKLRRKFTPQECLRLQGFPNSFKKVVSDSQIYKQAGNSITVNVLCEILKQVFKALNI</sequence>
<dbReference type="InterPro" id="IPR050750">
    <property type="entry name" value="C5-MTase"/>
</dbReference>
<dbReference type="EMBL" id="MN738793">
    <property type="protein sequence ID" value="QHT37360.1"/>
    <property type="molecule type" value="Genomic_DNA"/>
</dbReference>
<dbReference type="PROSITE" id="PS51679">
    <property type="entry name" value="SAM_MT_C5"/>
    <property type="match status" value="1"/>
</dbReference>
<keyword evidence="2" id="KW-0808">Transferase</keyword>
<protein>
    <recommendedName>
        <fullName evidence="5">DNA (cytosine-5-)-methyltransferase</fullName>
    </recommendedName>
</protein>
<dbReference type="Pfam" id="PF00145">
    <property type="entry name" value="DNA_methylase"/>
    <property type="match status" value="1"/>
</dbReference>
<keyword evidence="3" id="KW-0949">S-adenosyl-L-methionine</keyword>
<dbReference type="InterPro" id="IPR001525">
    <property type="entry name" value="C5_MeTfrase"/>
</dbReference>
<reference evidence="4" key="1">
    <citation type="journal article" date="2020" name="Nature">
        <title>Giant virus diversity and host interactions through global metagenomics.</title>
        <authorList>
            <person name="Schulz F."/>
            <person name="Roux S."/>
            <person name="Paez-Espino D."/>
            <person name="Jungbluth S."/>
            <person name="Walsh D.A."/>
            <person name="Denef V.J."/>
            <person name="McMahon K.D."/>
            <person name="Konstantinidis K.T."/>
            <person name="Eloe-Fadrosh E.A."/>
            <person name="Kyrpides N.C."/>
            <person name="Woyke T."/>
        </authorList>
    </citation>
    <scope>NUCLEOTIDE SEQUENCE</scope>
    <source>
        <strain evidence="4">GVMAG-S-ERX555967-131</strain>
    </source>
</reference>
<dbReference type="GO" id="GO:0008168">
    <property type="term" value="F:methyltransferase activity"/>
    <property type="evidence" value="ECO:0007669"/>
    <property type="project" value="UniProtKB-KW"/>
</dbReference>
<evidence type="ECO:0000256" key="2">
    <source>
        <dbReference type="ARBA" id="ARBA00022679"/>
    </source>
</evidence>
<dbReference type="PROSITE" id="PS00095">
    <property type="entry name" value="C5_MTASE_2"/>
    <property type="match status" value="1"/>
</dbReference>
<dbReference type="GO" id="GO:0032259">
    <property type="term" value="P:methylation"/>
    <property type="evidence" value="ECO:0007669"/>
    <property type="project" value="UniProtKB-KW"/>
</dbReference>